<evidence type="ECO:0000256" key="1">
    <source>
        <dbReference type="ARBA" id="ARBA00006226"/>
    </source>
</evidence>
<evidence type="ECO:0008006" key="4">
    <source>
        <dbReference type="Google" id="ProtNLM"/>
    </source>
</evidence>
<dbReference type="AlphaFoldDB" id="A0A6J4Q3C1"/>
<keyword evidence="2" id="KW-1277">Toxin-antitoxin system</keyword>
<name>A0A6J4Q3C1_9BACT</name>
<dbReference type="PANTHER" id="PTHR33755:SF8">
    <property type="entry name" value="TOXIN PARE2"/>
    <property type="match status" value="1"/>
</dbReference>
<evidence type="ECO:0000256" key="2">
    <source>
        <dbReference type="ARBA" id="ARBA00022649"/>
    </source>
</evidence>
<comment type="similarity">
    <text evidence="1">Belongs to the RelE toxin family.</text>
</comment>
<dbReference type="InterPro" id="IPR051803">
    <property type="entry name" value="TA_system_RelE-like_toxin"/>
</dbReference>
<dbReference type="EMBL" id="CADCUQ010000819">
    <property type="protein sequence ID" value="CAA9431974.1"/>
    <property type="molecule type" value="Genomic_DNA"/>
</dbReference>
<gene>
    <name evidence="3" type="ORF">AVDCRST_MAG64-3559</name>
</gene>
<dbReference type="InterPro" id="IPR007712">
    <property type="entry name" value="RelE/ParE_toxin"/>
</dbReference>
<protein>
    <recommendedName>
        <fullName evidence="4">Death on curing protein, Doc toxin</fullName>
    </recommendedName>
</protein>
<proteinExistence type="inferred from homology"/>
<dbReference type="InterPro" id="IPR035093">
    <property type="entry name" value="RelE/ParE_toxin_dom_sf"/>
</dbReference>
<accession>A0A6J4Q3C1</accession>
<evidence type="ECO:0000313" key="3">
    <source>
        <dbReference type="EMBL" id="CAA9431974.1"/>
    </source>
</evidence>
<dbReference type="Gene3D" id="3.30.2310.20">
    <property type="entry name" value="RelE-like"/>
    <property type="match status" value="1"/>
</dbReference>
<dbReference type="PANTHER" id="PTHR33755">
    <property type="entry name" value="TOXIN PARE1-RELATED"/>
    <property type="match status" value="1"/>
</dbReference>
<organism evidence="3">
    <name type="scientific">uncultured Phycisphaerae bacterium</name>
    <dbReference type="NCBI Taxonomy" id="904963"/>
    <lineage>
        <taxon>Bacteria</taxon>
        <taxon>Pseudomonadati</taxon>
        <taxon>Planctomycetota</taxon>
        <taxon>Phycisphaerae</taxon>
        <taxon>environmental samples</taxon>
    </lineage>
</organism>
<sequence length="98" mass="11318">MSRPLVVRPEAESDSAEARDWYERQRPGLGGEFLTAVEDAFELIKASPEAYAVVYRDVRRVGLRRYPYIAYYRTTTDAVEVLAVLHASRDPRVWRSRA</sequence>
<dbReference type="Pfam" id="PF05016">
    <property type="entry name" value="ParE_toxin"/>
    <property type="match status" value="1"/>
</dbReference>
<reference evidence="3" key="1">
    <citation type="submission" date="2020-02" db="EMBL/GenBank/DDBJ databases">
        <authorList>
            <person name="Meier V. D."/>
        </authorList>
    </citation>
    <scope>NUCLEOTIDE SEQUENCE</scope>
    <source>
        <strain evidence="3">AVDCRST_MAG64</strain>
    </source>
</reference>